<proteinExistence type="predicted"/>
<dbReference type="EMBL" id="CP000249">
    <property type="protein sequence ID" value="ABD09474.1"/>
    <property type="molecule type" value="Genomic_DNA"/>
</dbReference>
<evidence type="ECO:0000313" key="3">
    <source>
        <dbReference type="Proteomes" id="UP000001937"/>
    </source>
</evidence>
<dbReference type="OrthoDB" id="4961576at2"/>
<accession>Q2JGW8</accession>
<name>Q2JGW8_FRACC</name>
<dbReference type="AlphaFoldDB" id="Q2JGW8"/>
<dbReference type="eggNOG" id="COG4916">
    <property type="taxonomic scope" value="Bacteria"/>
</dbReference>
<dbReference type="InterPro" id="IPR035897">
    <property type="entry name" value="Toll_tir_struct_dom_sf"/>
</dbReference>
<dbReference type="GO" id="GO:0007165">
    <property type="term" value="P:signal transduction"/>
    <property type="evidence" value="ECO:0007669"/>
    <property type="project" value="InterPro"/>
</dbReference>
<dbReference type="Proteomes" id="UP000001937">
    <property type="component" value="Chromosome"/>
</dbReference>
<dbReference type="KEGG" id="fra:Francci3_0080"/>
<evidence type="ECO:0000313" key="2">
    <source>
        <dbReference type="EMBL" id="ABD09474.1"/>
    </source>
</evidence>
<dbReference type="HOGENOM" id="CLU_1956372_0_0_11"/>
<dbReference type="Gene3D" id="3.40.50.10140">
    <property type="entry name" value="Toll/interleukin-1 receptor homology (TIR) domain"/>
    <property type="match status" value="1"/>
</dbReference>
<keyword evidence="3" id="KW-1185">Reference proteome</keyword>
<feature type="domain" description="TIR" evidence="1">
    <location>
        <begin position="4"/>
        <end position="126"/>
    </location>
</feature>
<dbReference type="RefSeq" id="WP_011434556.1">
    <property type="nucleotide sequence ID" value="NC_007777.1"/>
</dbReference>
<dbReference type="STRING" id="106370.Francci3_0080"/>
<evidence type="ECO:0000259" key="1">
    <source>
        <dbReference type="Pfam" id="PF13676"/>
    </source>
</evidence>
<organism evidence="2 3">
    <name type="scientific">Frankia casuarinae (strain DSM 45818 / CECT 9043 / HFP020203 / CcI3)</name>
    <dbReference type="NCBI Taxonomy" id="106370"/>
    <lineage>
        <taxon>Bacteria</taxon>
        <taxon>Bacillati</taxon>
        <taxon>Actinomycetota</taxon>
        <taxon>Actinomycetes</taxon>
        <taxon>Frankiales</taxon>
        <taxon>Frankiaceae</taxon>
        <taxon>Frankia</taxon>
    </lineage>
</organism>
<sequence length="131" mass="14180">MAFVFISHRAADIAPAERLGRAIGAAGHAVHLDRWEIRIGDTVSMFMNETLAVADFLVLGYSTLGIHTPWIVQEWLPALADDLAARGITLLPALLSGSSGGDAPYRLAGRRCTDLTVRWDLGVREILAELS</sequence>
<protein>
    <submittedName>
        <fullName evidence="2">ATP/GTP binding protein</fullName>
    </submittedName>
</protein>
<dbReference type="SUPFAM" id="SSF52200">
    <property type="entry name" value="Toll/Interleukin receptor TIR domain"/>
    <property type="match status" value="1"/>
</dbReference>
<dbReference type="Pfam" id="PF13676">
    <property type="entry name" value="TIR_2"/>
    <property type="match status" value="1"/>
</dbReference>
<dbReference type="InterPro" id="IPR000157">
    <property type="entry name" value="TIR_dom"/>
</dbReference>
<gene>
    <name evidence="2" type="ordered locus">Francci3_0080</name>
</gene>
<reference evidence="2 3" key="1">
    <citation type="journal article" date="2007" name="Genome Res.">
        <title>Genome characteristics of facultatively symbiotic Frankia sp. strains reflect host range and host plant biogeography.</title>
        <authorList>
            <person name="Normand P."/>
            <person name="Lapierre P."/>
            <person name="Tisa L.S."/>
            <person name="Gogarten J.P."/>
            <person name="Alloisio N."/>
            <person name="Bagnarol E."/>
            <person name="Bassi C.A."/>
            <person name="Berry A.M."/>
            <person name="Bickhart D.M."/>
            <person name="Choisne N."/>
            <person name="Couloux A."/>
            <person name="Cournoyer B."/>
            <person name="Cruveiller S."/>
            <person name="Daubin V."/>
            <person name="Demange N."/>
            <person name="Francino M.P."/>
            <person name="Goltsman E."/>
            <person name="Huang Y."/>
            <person name="Kopp O.R."/>
            <person name="Labarre L."/>
            <person name="Lapidus A."/>
            <person name="Lavire C."/>
            <person name="Marechal J."/>
            <person name="Martinez M."/>
            <person name="Mastronunzio J.E."/>
            <person name="Mullin B.C."/>
            <person name="Niemann J."/>
            <person name="Pujic P."/>
            <person name="Rawnsley T."/>
            <person name="Rouy Z."/>
            <person name="Schenowitz C."/>
            <person name="Sellstedt A."/>
            <person name="Tavares F."/>
            <person name="Tomkins J.P."/>
            <person name="Vallenet D."/>
            <person name="Valverde C."/>
            <person name="Wall L.G."/>
            <person name="Wang Y."/>
            <person name="Medigue C."/>
            <person name="Benson D.R."/>
        </authorList>
    </citation>
    <scope>NUCLEOTIDE SEQUENCE [LARGE SCALE GENOMIC DNA]</scope>
    <source>
        <strain evidence="3">DSM 45818 / CECT 9043 / CcI3</strain>
    </source>
</reference>